<dbReference type="CDD" id="cd02650">
    <property type="entry name" value="nuc_hydro_CaPnhB"/>
    <property type="match status" value="1"/>
</dbReference>
<dbReference type="Proteomes" id="UP000295371">
    <property type="component" value="Unassembled WGS sequence"/>
</dbReference>
<gene>
    <name evidence="4" type="ORF">CLV29_0294</name>
</gene>
<dbReference type="OrthoDB" id="9797882at2"/>
<keyword evidence="5" id="KW-1185">Reference proteome</keyword>
<dbReference type="RefSeq" id="WP_133753316.1">
    <property type="nucleotide sequence ID" value="NZ_CP171129.1"/>
</dbReference>
<dbReference type="PANTHER" id="PTHR12304">
    <property type="entry name" value="INOSINE-URIDINE PREFERRING NUCLEOSIDE HYDROLASE"/>
    <property type="match status" value="1"/>
</dbReference>
<dbReference type="InterPro" id="IPR001910">
    <property type="entry name" value="Inosine/uridine_hydrolase_dom"/>
</dbReference>
<evidence type="ECO:0000313" key="4">
    <source>
        <dbReference type="EMBL" id="TDT32709.1"/>
    </source>
</evidence>
<feature type="domain" description="Inosine/uridine-preferring nucleoside hydrolase" evidence="3">
    <location>
        <begin position="4"/>
        <end position="287"/>
    </location>
</feature>
<dbReference type="AlphaFoldDB" id="A0A4R7J8L5"/>
<dbReference type="GO" id="GO:0008477">
    <property type="term" value="F:purine nucleosidase activity"/>
    <property type="evidence" value="ECO:0007669"/>
    <property type="project" value="TreeGrafter"/>
</dbReference>
<protein>
    <submittedName>
        <fullName evidence="4">Purine nucleosidase</fullName>
    </submittedName>
</protein>
<evidence type="ECO:0000256" key="1">
    <source>
        <dbReference type="ARBA" id="ARBA00022801"/>
    </source>
</evidence>
<reference evidence="4 5" key="1">
    <citation type="submission" date="2019-03" db="EMBL/GenBank/DDBJ databases">
        <title>Genomic Encyclopedia of Archaeal and Bacterial Type Strains, Phase II (KMG-II): from individual species to whole genera.</title>
        <authorList>
            <person name="Goeker M."/>
        </authorList>
    </citation>
    <scope>NUCLEOTIDE SEQUENCE [LARGE SCALE GENOMIC DNA]</scope>
    <source>
        <strain evidence="4 5">DSM 24323</strain>
    </source>
</reference>
<dbReference type="EMBL" id="SOAW01000001">
    <property type="protein sequence ID" value="TDT32709.1"/>
    <property type="molecule type" value="Genomic_DNA"/>
</dbReference>
<keyword evidence="2" id="KW-0326">Glycosidase</keyword>
<proteinExistence type="predicted"/>
<name>A0A4R7J8L5_9ACTN</name>
<evidence type="ECO:0000313" key="5">
    <source>
        <dbReference type="Proteomes" id="UP000295371"/>
    </source>
</evidence>
<organism evidence="4 5">
    <name type="scientific">Naumannella halotolerans</name>
    <dbReference type="NCBI Taxonomy" id="993414"/>
    <lineage>
        <taxon>Bacteria</taxon>
        <taxon>Bacillati</taxon>
        <taxon>Actinomycetota</taxon>
        <taxon>Actinomycetes</taxon>
        <taxon>Propionibacteriales</taxon>
        <taxon>Propionibacteriaceae</taxon>
        <taxon>Naumannella</taxon>
    </lineage>
</organism>
<dbReference type="GO" id="GO:0006152">
    <property type="term" value="P:purine nucleoside catabolic process"/>
    <property type="evidence" value="ECO:0007669"/>
    <property type="project" value="TreeGrafter"/>
</dbReference>
<dbReference type="PANTHER" id="PTHR12304:SF4">
    <property type="entry name" value="URIDINE NUCLEOSIDASE"/>
    <property type="match status" value="1"/>
</dbReference>
<dbReference type="InterPro" id="IPR036452">
    <property type="entry name" value="Ribo_hydro-like"/>
</dbReference>
<evidence type="ECO:0000259" key="3">
    <source>
        <dbReference type="Pfam" id="PF01156"/>
    </source>
</evidence>
<dbReference type="Pfam" id="PF01156">
    <property type="entry name" value="IU_nuc_hydro"/>
    <property type="match status" value="1"/>
</dbReference>
<accession>A0A4R7J8L5</accession>
<dbReference type="InterPro" id="IPR023186">
    <property type="entry name" value="IUNH"/>
</dbReference>
<evidence type="ECO:0000256" key="2">
    <source>
        <dbReference type="ARBA" id="ARBA00023295"/>
    </source>
</evidence>
<dbReference type="Gene3D" id="3.90.245.10">
    <property type="entry name" value="Ribonucleoside hydrolase-like"/>
    <property type="match status" value="1"/>
</dbReference>
<dbReference type="GO" id="GO:0005829">
    <property type="term" value="C:cytosol"/>
    <property type="evidence" value="ECO:0007669"/>
    <property type="project" value="TreeGrafter"/>
</dbReference>
<sequence length="314" mass="33068">MTRLLIDCDTGIDDTLAILTAVFDDNTELVGVGAVWGNIDVRQAARNSDYVLQLAGADEVPVALGAAGPLNGDDAVFAAHVHGADGLGGAAVLDHRPALSGETAVQQMIRLSHEFAGELEIAAIGPLTNLAEALSVDPSIVERIRRVTVMGGAALVPGNITAAAEANIWHDPEAAALVFDASWPVTMVGLDVTMRTAITEDHHRRLSEGGPVGRYCASILGHYFDFYTGVRGRRAAANHDALAVGIAIGQVEVMQSATVPVVIDTTVGPDRGRTVADLRGMWADRWDVDGARHTVVLATEPGFDDRMIERLASA</sequence>
<keyword evidence="1" id="KW-0378">Hydrolase</keyword>
<dbReference type="SUPFAM" id="SSF53590">
    <property type="entry name" value="Nucleoside hydrolase"/>
    <property type="match status" value="1"/>
</dbReference>
<comment type="caution">
    <text evidence="4">The sequence shown here is derived from an EMBL/GenBank/DDBJ whole genome shotgun (WGS) entry which is preliminary data.</text>
</comment>